<name>A0A9P3GQX1_9APHY</name>
<feature type="region of interest" description="Disordered" evidence="1">
    <location>
        <begin position="44"/>
        <end position="66"/>
    </location>
</feature>
<gene>
    <name evidence="2" type="ORF">PsYK624_161360</name>
</gene>
<evidence type="ECO:0000313" key="3">
    <source>
        <dbReference type="Proteomes" id="UP000703269"/>
    </source>
</evidence>
<evidence type="ECO:0000313" key="2">
    <source>
        <dbReference type="EMBL" id="GJE99862.1"/>
    </source>
</evidence>
<feature type="compositionally biased region" description="Polar residues" evidence="1">
    <location>
        <begin position="46"/>
        <end position="57"/>
    </location>
</feature>
<dbReference type="AlphaFoldDB" id="A0A9P3GQX1"/>
<organism evidence="2 3">
    <name type="scientific">Phanerochaete sordida</name>
    <dbReference type="NCBI Taxonomy" id="48140"/>
    <lineage>
        <taxon>Eukaryota</taxon>
        <taxon>Fungi</taxon>
        <taxon>Dikarya</taxon>
        <taxon>Basidiomycota</taxon>
        <taxon>Agaricomycotina</taxon>
        <taxon>Agaricomycetes</taxon>
        <taxon>Polyporales</taxon>
        <taxon>Phanerochaetaceae</taxon>
        <taxon>Phanerochaete</taxon>
    </lineage>
</organism>
<keyword evidence="3" id="KW-1185">Reference proteome</keyword>
<dbReference type="Proteomes" id="UP000703269">
    <property type="component" value="Unassembled WGS sequence"/>
</dbReference>
<sequence length="124" mass="13081">MESDIAARTGVQQGGPSPPGDGSSDVTACAGMREMRERKMGCTFEASVSTSPVSAGLTTDGDRPSELSRLRRRIGVDLALRKARNNVTAAVDGARRCVRKPQSERSRKFSLLRFAGAACGVVGP</sequence>
<dbReference type="EMBL" id="BPQB01000123">
    <property type="protein sequence ID" value="GJE99862.1"/>
    <property type="molecule type" value="Genomic_DNA"/>
</dbReference>
<reference evidence="2 3" key="1">
    <citation type="submission" date="2021-08" db="EMBL/GenBank/DDBJ databases">
        <title>Draft Genome Sequence of Phanerochaete sordida strain YK-624.</title>
        <authorList>
            <person name="Mori T."/>
            <person name="Dohra H."/>
            <person name="Suzuki T."/>
            <person name="Kawagishi H."/>
            <person name="Hirai H."/>
        </authorList>
    </citation>
    <scope>NUCLEOTIDE SEQUENCE [LARGE SCALE GENOMIC DNA]</scope>
    <source>
        <strain evidence="2 3">YK-624</strain>
    </source>
</reference>
<protein>
    <submittedName>
        <fullName evidence="2">Uncharacterized protein</fullName>
    </submittedName>
</protein>
<feature type="compositionally biased region" description="Low complexity" evidence="1">
    <location>
        <begin position="10"/>
        <end position="26"/>
    </location>
</feature>
<proteinExistence type="predicted"/>
<feature type="region of interest" description="Disordered" evidence="1">
    <location>
        <begin position="1"/>
        <end position="28"/>
    </location>
</feature>
<accession>A0A9P3GQX1</accession>
<comment type="caution">
    <text evidence="2">The sequence shown here is derived from an EMBL/GenBank/DDBJ whole genome shotgun (WGS) entry which is preliminary data.</text>
</comment>
<evidence type="ECO:0000256" key="1">
    <source>
        <dbReference type="SAM" id="MobiDB-lite"/>
    </source>
</evidence>